<name>A0A484IB43_9ARCH</name>
<evidence type="ECO:0000313" key="2">
    <source>
        <dbReference type="EMBL" id="VFJ14973.1"/>
    </source>
</evidence>
<proteinExistence type="inferred from homology"/>
<dbReference type="EMBL" id="LR216287">
    <property type="protein sequence ID" value="VFJ14973.1"/>
    <property type="molecule type" value="Genomic_DNA"/>
</dbReference>
<sequence length="139" mass="15353">MPIVTSEYSTKTRGENDIINLTDIVAATINDCTLQNGIVTVFVVGSTAAITTIEYEPGLKKDLSKTLDKIVPKGIIYEHDKAWHDGNGHSHIRSSLIGPGLTIPFINGRLCLGIWQQTILIELDTRSRERKIIIQIIGE</sequence>
<dbReference type="NCBIfam" id="TIGR00149">
    <property type="entry name" value="TIGR00149_YjbQ"/>
    <property type="match status" value="1"/>
</dbReference>
<evidence type="ECO:0008006" key="4">
    <source>
        <dbReference type="Google" id="ProtNLM"/>
    </source>
</evidence>
<comment type="similarity">
    <text evidence="1">Belongs to the UPF0047 family.</text>
</comment>
<protein>
    <recommendedName>
        <fullName evidence="4">Secondary thiamine-phosphate synthase enzyme</fullName>
    </recommendedName>
</protein>
<evidence type="ECO:0000256" key="1">
    <source>
        <dbReference type="ARBA" id="ARBA00005534"/>
    </source>
</evidence>
<dbReference type="Proteomes" id="UP000294299">
    <property type="component" value="Chromosome NFRAN"/>
</dbReference>
<accession>A0A484IB43</accession>
<dbReference type="KEGG" id="nfn:NFRAN_2651"/>
<dbReference type="InterPro" id="IPR035917">
    <property type="entry name" value="YjbQ-like_sf"/>
</dbReference>
<reference evidence="2 3" key="1">
    <citation type="submission" date="2019-02" db="EMBL/GenBank/DDBJ databases">
        <authorList>
            <person name="Lehtovirta-Morley E L."/>
        </authorList>
    </citation>
    <scope>NUCLEOTIDE SEQUENCE [LARGE SCALE GENOMIC DNA]</scope>
    <source>
        <strain evidence="2">NFRAN1</strain>
    </source>
</reference>
<dbReference type="PANTHER" id="PTHR30615:SF8">
    <property type="entry name" value="UPF0047 PROTEIN C4A8.02C"/>
    <property type="match status" value="1"/>
</dbReference>
<organism evidence="2 3">
    <name type="scientific">Candidatus Nitrosocosmicus franklandianus</name>
    <dbReference type="NCBI Taxonomy" id="1798806"/>
    <lineage>
        <taxon>Archaea</taxon>
        <taxon>Nitrososphaerota</taxon>
        <taxon>Nitrososphaeria</taxon>
        <taxon>Nitrososphaerales</taxon>
        <taxon>Nitrososphaeraceae</taxon>
        <taxon>Candidatus Nitrosocosmicus</taxon>
    </lineage>
</organism>
<keyword evidence="3" id="KW-1185">Reference proteome</keyword>
<evidence type="ECO:0000313" key="3">
    <source>
        <dbReference type="Proteomes" id="UP000294299"/>
    </source>
</evidence>
<dbReference type="Gene3D" id="2.60.120.460">
    <property type="entry name" value="YjbQ-like"/>
    <property type="match status" value="1"/>
</dbReference>
<dbReference type="PIRSF" id="PIRSF004681">
    <property type="entry name" value="UCP004681"/>
    <property type="match status" value="1"/>
</dbReference>
<dbReference type="GeneID" id="39421800"/>
<dbReference type="SUPFAM" id="SSF111038">
    <property type="entry name" value="YjbQ-like"/>
    <property type="match status" value="1"/>
</dbReference>
<dbReference type="InterPro" id="IPR001602">
    <property type="entry name" value="UPF0047_YjbQ-like"/>
</dbReference>
<dbReference type="RefSeq" id="WP_134485021.1">
    <property type="nucleotide sequence ID" value="NZ_LR216287.1"/>
</dbReference>
<gene>
    <name evidence="2" type="ORF">NFRAN_2651</name>
</gene>
<dbReference type="PANTHER" id="PTHR30615">
    <property type="entry name" value="UNCHARACTERIZED PROTEIN YJBQ-RELATED"/>
    <property type="match status" value="1"/>
</dbReference>
<dbReference type="Pfam" id="PF01894">
    <property type="entry name" value="YjbQ"/>
    <property type="match status" value="1"/>
</dbReference>
<dbReference type="AlphaFoldDB" id="A0A484IB43"/>
<dbReference type="OrthoDB" id="6663at2157"/>